<gene>
    <name evidence="2" type="ORF">MELLADRAFT_106809</name>
</gene>
<dbReference type="OrthoDB" id="10470099at2759"/>
<reference evidence="3" key="1">
    <citation type="journal article" date="2011" name="Proc. Natl. Acad. Sci. U.S.A.">
        <title>Obligate biotrophy features unraveled by the genomic analysis of rust fungi.</title>
        <authorList>
            <person name="Duplessis S."/>
            <person name="Cuomo C.A."/>
            <person name="Lin Y.-C."/>
            <person name="Aerts A."/>
            <person name="Tisserant E."/>
            <person name="Veneault-Fourrey C."/>
            <person name="Joly D.L."/>
            <person name="Hacquard S."/>
            <person name="Amselem J."/>
            <person name="Cantarel B.L."/>
            <person name="Chiu R."/>
            <person name="Coutinho P.M."/>
            <person name="Feau N."/>
            <person name="Field M."/>
            <person name="Frey P."/>
            <person name="Gelhaye E."/>
            <person name="Goldberg J."/>
            <person name="Grabherr M.G."/>
            <person name="Kodira C.D."/>
            <person name="Kohler A."/>
            <person name="Kuees U."/>
            <person name="Lindquist E.A."/>
            <person name="Lucas S.M."/>
            <person name="Mago R."/>
            <person name="Mauceli E."/>
            <person name="Morin E."/>
            <person name="Murat C."/>
            <person name="Pangilinan J.L."/>
            <person name="Park R."/>
            <person name="Pearson M."/>
            <person name="Quesneville H."/>
            <person name="Rouhier N."/>
            <person name="Sakthikumar S."/>
            <person name="Salamov A.A."/>
            <person name="Schmutz J."/>
            <person name="Selles B."/>
            <person name="Shapiro H."/>
            <person name="Tanguay P."/>
            <person name="Tuskan G.A."/>
            <person name="Henrissat B."/>
            <person name="Van de Peer Y."/>
            <person name="Rouze P."/>
            <person name="Ellis J.G."/>
            <person name="Dodds P.N."/>
            <person name="Schein J.E."/>
            <person name="Zhong S."/>
            <person name="Hamelin R.C."/>
            <person name="Grigoriev I.V."/>
            <person name="Szabo L.J."/>
            <person name="Martin F."/>
        </authorList>
    </citation>
    <scope>NUCLEOTIDE SEQUENCE [LARGE SCALE GENOMIC DNA]</scope>
    <source>
        <strain evidence="3">98AG31 / pathotype 3-4-7</strain>
    </source>
</reference>
<dbReference type="AlphaFoldDB" id="F4RMQ0"/>
<dbReference type="Proteomes" id="UP000001072">
    <property type="component" value="Unassembled WGS sequence"/>
</dbReference>
<sequence>MVKRTSAHSLQAQKQRLESLVGAFPKKLIGLNHINTLDSPLIAANGITDRVSNMLEPYLSTLQTKLPALETHLNALRSEIVNRALDPPEPTAHQTKVEHEIGRLQDSFQRHTTTSTNAQSQDHERILILEQEFKTLNNSILPLSTLSPLLQSFLQAELSRQSTSREQIQTCEPLHTEVDQNPIAHENQETGLEEATTLDASQVVTTPTFQSCSTGIFNESQRVEIPMKEPNPPSSIPHHLSTEIDRDHPTTDSSLNDLNPKEAESRPPLGIMEDGVTHCAPKFPEELLPRRPSLIDLIATEQQTMLDHSKIQLEELKSLENASQEAQHILTQDHPSSETNVRKRSRSRRLTGTPKRYLTRAHQASNPNLCYQHDLDILRERPKGPEKETIMKNGTEKSDELRSLKTRKLDSALSKNVERQSPSFQSHRAFSSSVNITTGAGIKDHPNSTGGMMPSVVWVRHCCSTSSLMTQH</sequence>
<dbReference type="RefSeq" id="XP_007410385.1">
    <property type="nucleotide sequence ID" value="XM_007410323.1"/>
</dbReference>
<proteinExistence type="predicted"/>
<dbReference type="HOGENOM" id="CLU_578812_0_0_1"/>
<evidence type="ECO:0000313" key="2">
    <source>
        <dbReference type="EMBL" id="EGG06147.1"/>
    </source>
</evidence>
<accession>F4RMQ0</accession>
<dbReference type="EMBL" id="GL883109">
    <property type="protein sequence ID" value="EGG06147.1"/>
    <property type="molecule type" value="Genomic_DNA"/>
</dbReference>
<feature type="compositionally biased region" description="Polar residues" evidence="1">
    <location>
        <begin position="324"/>
        <end position="339"/>
    </location>
</feature>
<protein>
    <submittedName>
        <fullName evidence="2">Uncharacterized protein</fullName>
    </submittedName>
</protein>
<feature type="region of interest" description="Disordered" evidence="1">
    <location>
        <begin position="224"/>
        <end position="276"/>
    </location>
</feature>
<name>F4RMQ0_MELLP</name>
<keyword evidence="3" id="KW-1185">Reference proteome</keyword>
<feature type="compositionally biased region" description="Basic and acidic residues" evidence="1">
    <location>
        <begin position="240"/>
        <end position="250"/>
    </location>
</feature>
<evidence type="ECO:0000313" key="3">
    <source>
        <dbReference type="Proteomes" id="UP000001072"/>
    </source>
</evidence>
<organism evidence="3">
    <name type="scientific">Melampsora larici-populina (strain 98AG31 / pathotype 3-4-7)</name>
    <name type="common">Poplar leaf rust fungus</name>
    <dbReference type="NCBI Taxonomy" id="747676"/>
    <lineage>
        <taxon>Eukaryota</taxon>
        <taxon>Fungi</taxon>
        <taxon>Dikarya</taxon>
        <taxon>Basidiomycota</taxon>
        <taxon>Pucciniomycotina</taxon>
        <taxon>Pucciniomycetes</taxon>
        <taxon>Pucciniales</taxon>
        <taxon>Melampsoraceae</taxon>
        <taxon>Melampsora</taxon>
    </lineage>
</organism>
<dbReference type="VEuPathDB" id="FungiDB:MELLADRAFT_106809"/>
<dbReference type="KEGG" id="mlr:MELLADRAFT_106809"/>
<dbReference type="GeneID" id="18922994"/>
<feature type="region of interest" description="Disordered" evidence="1">
    <location>
        <begin position="381"/>
        <end position="402"/>
    </location>
</feature>
<feature type="region of interest" description="Disordered" evidence="1">
    <location>
        <begin position="324"/>
        <end position="355"/>
    </location>
</feature>
<dbReference type="InParanoid" id="F4RMQ0"/>
<evidence type="ECO:0000256" key="1">
    <source>
        <dbReference type="SAM" id="MobiDB-lite"/>
    </source>
</evidence>